<reference evidence="1 2" key="1">
    <citation type="submission" date="2009-10" db="EMBL/GenBank/DDBJ databases">
        <authorList>
            <person name="Weinstock G."/>
            <person name="Sodergren E."/>
            <person name="Clifton S."/>
            <person name="Fulton L."/>
            <person name="Fulton B."/>
            <person name="Courtney L."/>
            <person name="Fronick C."/>
            <person name="Harrison M."/>
            <person name="Strong C."/>
            <person name="Farmer C."/>
            <person name="Delahaunty K."/>
            <person name="Markovic C."/>
            <person name="Hall O."/>
            <person name="Minx P."/>
            <person name="Tomlinson C."/>
            <person name="Mitreva M."/>
            <person name="Nelson J."/>
            <person name="Hou S."/>
            <person name="Wollam A."/>
            <person name="Pepin K.H."/>
            <person name="Johnson M."/>
            <person name="Bhonagiri V."/>
            <person name="Nash W.E."/>
            <person name="Warren W."/>
            <person name="Chinwalla A."/>
            <person name="Mardis E.R."/>
            <person name="Wilson R.K."/>
        </authorList>
    </citation>
    <scope>NUCLEOTIDE SEQUENCE [LARGE SCALE GENOMIC DNA]</scope>
    <source>
        <strain evidence="1 2">ATCC 23970</strain>
    </source>
</reference>
<evidence type="ECO:0000313" key="2">
    <source>
        <dbReference type="Proteomes" id="UP000003843"/>
    </source>
</evidence>
<name>D0W705_NEILA</name>
<gene>
    <name evidence="1" type="ORF">NEILACOT_03297</name>
</gene>
<dbReference type="EMBL" id="ACEQ02000003">
    <property type="protein sequence ID" value="EEZ76608.1"/>
    <property type="molecule type" value="Genomic_DNA"/>
</dbReference>
<dbReference type="Proteomes" id="UP000003843">
    <property type="component" value="Unassembled WGS sequence"/>
</dbReference>
<protein>
    <submittedName>
        <fullName evidence="1">Uncharacterized protein</fullName>
    </submittedName>
</protein>
<accession>D0W705</accession>
<proteinExistence type="predicted"/>
<organism evidence="1 2">
    <name type="scientific">Neisseria lactamica ATCC 23970</name>
    <dbReference type="NCBI Taxonomy" id="546265"/>
    <lineage>
        <taxon>Bacteria</taxon>
        <taxon>Pseudomonadati</taxon>
        <taxon>Pseudomonadota</taxon>
        <taxon>Betaproteobacteria</taxon>
        <taxon>Neisseriales</taxon>
        <taxon>Neisseriaceae</taxon>
        <taxon>Neisseria</taxon>
    </lineage>
</organism>
<comment type="caution">
    <text evidence="1">The sequence shown here is derived from an EMBL/GenBank/DDBJ whole genome shotgun (WGS) entry which is preliminary data.</text>
</comment>
<evidence type="ECO:0000313" key="1">
    <source>
        <dbReference type="EMBL" id="EEZ76608.1"/>
    </source>
</evidence>
<sequence>MPRLAVLFVLSAASSPCPDLNLLHYKNRLRIKSKMPSERFRRHFLSNKITNRV</sequence>
<dbReference type="AlphaFoldDB" id="D0W705"/>